<feature type="compositionally biased region" description="Basic and acidic residues" evidence="1">
    <location>
        <begin position="220"/>
        <end position="229"/>
    </location>
</feature>
<reference evidence="2" key="1">
    <citation type="journal article" date="2022" name="bioRxiv">
        <title>Sequencing and chromosome-scale assembly of the giantPleurodeles waltlgenome.</title>
        <authorList>
            <person name="Brown T."/>
            <person name="Elewa A."/>
            <person name="Iarovenko S."/>
            <person name="Subramanian E."/>
            <person name="Araus A.J."/>
            <person name="Petzold A."/>
            <person name="Susuki M."/>
            <person name="Suzuki K.-i.T."/>
            <person name="Hayashi T."/>
            <person name="Toyoda A."/>
            <person name="Oliveira C."/>
            <person name="Osipova E."/>
            <person name="Leigh N.D."/>
            <person name="Simon A."/>
            <person name="Yun M.H."/>
        </authorList>
    </citation>
    <scope>NUCLEOTIDE SEQUENCE</scope>
    <source>
        <strain evidence="2">20211129_DDA</strain>
        <tissue evidence="2">Liver</tissue>
    </source>
</reference>
<name>A0AAV7WMI5_PLEWA</name>
<feature type="region of interest" description="Disordered" evidence="1">
    <location>
        <begin position="1"/>
        <end position="49"/>
    </location>
</feature>
<comment type="caution">
    <text evidence="2">The sequence shown here is derived from an EMBL/GenBank/DDBJ whole genome shotgun (WGS) entry which is preliminary data.</text>
</comment>
<proteinExistence type="predicted"/>
<protein>
    <submittedName>
        <fullName evidence="2">Uncharacterized protein</fullName>
    </submittedName>
</protein>
<sequence>MAGGSSRQPRPLGARRLSGVRIGGAGAGEGTPSVSARRQEQGRRLPLSGASAGAVQELAHAGNSARAIRKGTGRVRPPIRTYGVFARGESVSEGLVEVKGSGVERRATRVGDSHVSDADMRFLQGGQCGSEGDPGELLTGLEPWEEEEVTAGPSTASCTGYRRGGEAVRAKELVTQYATGTGFAPPDGRVSKGHRPGYASEAWAQNGPTATAHSGGAIRGSDKEGAFWE</sequence>
<keyword evidence="3" id="KW-1185">Reference proteome</keyword>
<gene>
    <name evidence="2" type="ORF">NDU88_001628</name>
</gene>
<dbReference type="AlphaFoldDB" id="A0AAV7WMI5"/>
<dbReference type="EMBL" id="JANPWB010000001">
    <property type="protein sequence ID" value="KAJ1214000.1"/>
    <property type="molecule type" value="Genomic_DNA"/>
</dbReference>
<feature type="region of interest" description="Disordered" evidence="1">
    <location>
        <begin position="179"/>
        <end position="229"/>
    </location>
</feature>
<evidence type="ECO:0000256" key="1">
    <source>
        <dbReference type="SAM" id="MobiDB-lite"/>
    </source>
</evidence>
<evidence type="ECO:0000313" key="2">
    <source>
        <dbReference type="EMBL" id="KAJ1214000.1"/>
    </source>
</evidence>
<evidence type="ECO:0000313" key="3">
    <source>
        <dbReference type="Proteomes" id="UP001066276"/>
    </source>
</evidence>
<dbReference type="Proteomes" id="UP001066276">
    <property type="component" value="Chromosome 1_1"/>
</dbReference>
<organism evidence="2 3">
    <name type="scientific">Pleurodeles waltl</name>
    <name type="common">Iberian ribbed newt</name>
    <dbReference type="NCBI Taxonomy" id="8319"/>
    <lineage>
        <taxon>Eukaryota</taxon>
        <taxon>Metazoa</taxon>
        <taxon>Chordata</taxon>
        <taxon>Craniata</taxon>
        <taxon>Vertebrata</taxon>
        <taxon>Euteleostomi</taxon>
        <taxon>Amphibia</taxon>
        <taxon>Batrachia</taxon>
        <taxon>Caudata</taxon>
        <taxon>Salamandroidea</taxon>
        <taxon>Salamandridae</taxon>
        <taxon>Pleurodelinae</taxon>
        <taxon>Pleurodeles</taxon>
    </lineage>
</organism>
<accession>A0AAV7WMI5</accession>